<comment type="caution">
    <text evidence="3">The sequence shown here is derived from an EMBL/GenBank/DDBJ whole genome shotgun (WGS) entry which is preliminary data.</text>
</comment>
<dbReference type="Pfam" id="PF13499">
    <property type="entry name" value="EF-hand_7"/>
    <property type="match status" value="1"/>
</dbReference>
<protein>
    <recommendedName>
        <fullName evidence="2">EF-hand domain-containing protein</fullName>
    </recommendedName>
</protein>
<accession>A0AAD9IUI1</accession>
<organism evidence="3 4">
    <name type="scientific">Paralvinella palmiformis</name>
    <dbReference type="NCBI Taxonomy" id="53620"/>
    <lineage>
        <taxon>Eukaryota</taxon>
        <taxon>Metazoa</taxon>
        <taxon>Spiralia</taxon>
        <taxon>Lophotrochozoa</taxon>
        <taxon>Annelida</taxon>
        <taxon>Polychaeta</taxon>
        <taxon>Sedentaria</taxon>
        <taxon>Canalipalpata</taxon>
        <taxon>Terebellida</taxon>
        <taxon>Terebelliformia</taxon>
        <taxon>Alvinellidae</taxon>
        <taxon>Paralvinella</taxon>
    </lineage>
</organism>
<dbReference type="Gene3D" id="1.10.238.10">
    <property type="entry name" value="EF-hand"/>
    <property type="match status" value="1"/>
</dbReference>
<evidence type="ECO:0000256" key="1">
    <source>
        <dbReference type="ARBA" id="ARBA00022837"/>
    </source>
</evidence>
<dbReference type="InterPro" id="IPR018247">
    <property type="entry name" value="EF_Hand_1_Ca_BS"/>
</dbReference>
<sequence length="110" mass="12288">GVARIKVPSFAQLTLTVYSDIGSHSLSSFRLFSQIVKGKMSTERLREFFDAADKDDNGCISTEELVNILTKALEGDRQSALSLANEMMAADVNKDKKITWEELSDLWSKQ</sequence>
<dbReference type="Proteomes" id="UP001208570">
    <property type="component" value="Unassembled WGS sequence"/>
</dbReference>
<evidence type="ECO:0000313" key="4">
    <source>
        <dbReference type="Proteomes" id="UP001208570"/>
    </source>
</evidence>
<dbReference type="PROSITE" id="PS50222">
    <property type="entry name" value="EF_HAND_2"/>
    <property type="match status" value="2"/>
</dbReference>
<keyword evidence="4" id="KW-1185">Reference proteome</keyword>
<feature type="non-terminal residue" evidence="3">
    <location>
        <position position="1"/>
    </location>
</feature>
<reference evidence="3" key="1">
    <citation type="journal article" date="2023" name="Mol. Biol. Evol.">
        <title>Third-Generation Sequencing Reveals the Adaptive Role of the Epigenome in Three Deep-Sea Polychaetes.</title>
        <authorList>
            <person name="Perez M."/>
            <person name="Aroh O."/>
            <person name="Sun Y."/>
            <person name="Lan Y."/>
            <person name="Juniper S.K."/>
            <person name="Young C.R."/>
            <person name="Angers B."/>
            <person name="Qian P.Y."/>
        </authorList>
    </citation>
    <scope>NUCLEOTIDE SEQUENCE</scope>
    <source>
        <strain evidence="3">P08H-3</strain>
    </source>
</reference>
<gene>
    <name evidence="3" type="ORF">LSH36_1235g00034</name>
</gene>
<feature type="domain" description="EF-hand" evidence="2">
    <location>
        <begin position="78"/>
        <end position="110"/>
    </location>
</feature>
<evidence type="ECO:0000313" key="3">
    <source>
        <dbReference type="EMBL" id="KAK2140826.1"/>
    </source>
</evidence>
<feature type="domain" description="EF-hand" evidence="2">
    <location>
        <begin position="40"/>
        <end position="75"/>
    </location>
</feature>
<dbReference type="InterPro" id="IPR011992">
    <property type="entry name" value="EF-hand-dom_pair"/>
</dbReference>
<name>A0AAD9IUI1_9ANNE</name>
<dbReference type="InterPro" id="IPR002048">
    <property type="entry name" value="EF_hand_dom"/>
</dbReference>
<dbReference type="EMBL" id="JAODUP010001236">
    <property type="protein sequence ID" value="KAK2140826.1"/>
    <property type="molecule type" value="Genomic_DNA"/>
</dbReference>
<keyword evidence="1" id="KW-0106">Calcium</keyword>
<dbReference type="AlphaFoldDB" id="A0AAD9IUI1"/>
<dbReference type="PROSITE" id="PS00018">
    <property type="entry name" value="EF_HAND_1"/>
    <property type="match status" value="2"/>
</dbReference>
<evidence type="ECO:0000259" key="2">
    <source>
        <dbReference type="PROSITE" id="PS50222"/>
    </source>
</evidence>
<dbReference type="CDD" id="cd00051">
    <property type="entry name" value="EFh"/>
    <property type="match status" value="1"/>
</dbReference>
<dbReference type="GO" id="GO:0005509">
    <property type="term" value="F:calcium ion binding"/>
    <property type="evidence" value="ECO:0007669"/>
    <property type="project" value="InterPro"/>
</dbReference>
<dbReference type="SUPFAM" id="SSF47473">
    <property type="entry name" value="EF-hand"/>
    <property type="match status" value="1"/>
</dbReference>
<proteinExistence type="predicted"/>
<dbReference type="SMART" id="SM00054">
    <property type="entry name" value="EFh"/>
    <property type="match status" value="2"/>
</dbReference>